<proteinExistence type="predicted"/>
<sequence>MPVQLRLLTAATSPEYMDAMPEVSQRRKSEEVAGVTAAHVVAEFELRYELGRPDDITVQSCSFESSPSHDRAPWLILGRRLVGLIELMPLRGKFESGMDGRPREVDPRSMFSARKPNTNLSTFVVNFIGLALPMRRSSRRHHVAIDIDIRVHSGRISHGFCLGRMSPATCLHGMEARADGAVECSGAISVIGTFPRAERARARGFGPVKPGQGADAMFSTRINHLWLIWSRKQIVKDIGDLHYGYAVIRWCLSIQICC</sequence>
<protein>
    <submittedName>
        <fullName evidence="1">Uncharacterized protein</fullName>
    </submittedName>
</protein>
<comment type="caution">
    <text evidence="1">The sequence shown here is derived from an EMBL/GenBank/DDBJ whole genome shotgun (WGS) entry which is preliminary data.</text>
</comment>
<dbReference type="AlphaFoldDB" id="A0AAD7FUN1"/>
<dbReference type="EMBL" id="JARKIE010000439">
    <property type="protein sequence ID" value="KAJ7639882.1"/>
    <property type="molecule type" value="Genomic_DNA"/>
</dbReference>
<name>A0AAD7FUN1_MYCRO</name>
<evidence type="ECO:0000313" key="1">
    <source>
        <dbReference type="EMBL" id="KAJ7639882.1"/>
    </source>
</evidence>
<keyword evidence="2" id="KW-1185">Reference proteome</keyword>
<accession>A0AAD7FUN1</accession>
<gene>
    <name evidence="1" type="ORF">B0H17DRAFT_1149172</name>
</gene>
<dbReference type="Proteomes" id="UP001221757">
    <property type="component" value="Unassembled WGS sequence"/>
</dbReference>
<organism evidence="1 2">
    <name type="scientific">Mycena rosella</name>
    <name type="common">Pink bonnet</name>
    <name type="synonym">Agaricus rosellus</name>
    <dbReference type="NCBI Taxonomy" id="1033263"/>
    <lineage>
        <taxon>Eukaryota</taxon>
        <taxon>Fungi</taxon>
        <taxon>Dikarya</taxon>
        <taxon>Basidiomycota</taxon>
        <taxon>Agaricomycotina</taxon>
        <taxon>Agaricomycetes</taxon>
        <taxon>Agaricomycetidae</taxon>
        <taxon>Agaricales</taxon>
        <taxon>Marasmiineae</taxon>
        <taxon>Mycenaceae</taxon>
        <taxon>Mycena</taxon>
    </lineage>
</organism>
<evidence type="ECO:0000313" key="2">
    <source>
        <dbReference type="Proteomes" id="UP001221757"/>
    </source>
</evidence>
<reference evidence="1" key="1">
    <citation type="submission" date="2023-03" db="EMBL/GenBank/DDBJ databases">
        <title>Massive genome expansion in bonnet fungi (Mycena s.s.) driven by repeated elements and novel gene families across ecological guilds.</title>
        <authorList>
            <consortium name="Lawrence Berkeley National Laboratory"/>
            <person name="Harder C.B."/>
            <person name="Miyauchi S."/>
            <person name="Viragh M."/>
            <person name="Kuo A."/>
            <person name="Thoen E."/>
            <person name="Andreopoulos B."/>
            <person name="Lu D."/>
            <person name="Skrede I."/>
            <person name="Drula E."/>
            <person name="Henrissat B."/>
            <person name="Morin E."/>
            <person name="Kohler A."/>
            <person name="Barry K."/>
            <person name="LaButti K."/>
            <person name="Morin E."/>
            <person name="Salamov A."/>
            <person name="Lipzen A."/>
            <person name="Mereny Z."/>
            <person name="Hegedus B."/>
            <person name="Baldrian P."/>
            <person name="Stursova M."/>
            <person name="Weitz H."/>
            <person name="Taylor A."/>
            <person name="Grigoriev I.V."/>
            <person name="Nagy L.G."/>
            <person name="Martin F."/>
            <person name="Kauserud H."/>
        </authorList>
    </citation>
    <scope>NUCLEOTIDE SEQUENCE</scope>
    <source>
        <strain evidence="1">CBHHK067</strain>
    </source>
</reference>